<evidence type="ECO:0000313" key="2">
    <source>
        <dbReference type="Proteomes" id="UP000030686"/>
    </source>
</evidence>
<evidence type="ECO:0000313" key="1">
    <source>
        <dbReference type="EMBL" id="CDM31828.1"/>
    </source>
</evidence>
<gene>
    <name evidence="1" type="ORF">PROQFM164_S02g001979</name>
</gene>
<dbReference type="AlphaFoldDB" id="W6Q5B0"/>
<dbReference type="Proteomes" id="UP000030686">
    <property type="component" value="Unassembled WGS sequence"/>
</dbReference>
<dbReference type="EMBL" id="HG792016">
    <property type="protein sequence ID" value="CDM31828.1"/>
    <property type="molecule type" value="Genomic_DNA"/>
</dbReference>
<accession>W6Q5B0</accession>
<reference evidence="1" key="1">
    <citation type="journal article" date="2014" name="Nat. Commun.">
        <title>Multiple recent horizontal transfers of a large genomic region in cheese making fungi.</title>
        <authorList>
            <person name="Cheeseman K."/>
            <person name="Ropars J."/>
            <person name="Renault P."/>
            <person name="Dupont J."/>
            <person name="Gouzy J."/>
            <person name="Branca A."/>
            <person name="Abraham A.L."/>
            <person name="Ceppi M."/>
            <person name="Conseiller E."/>
            <person name="Debuchy R."/>
            <person name="Malagnac F."/>
            <person name="Goarin A."/>
            <person name="Silar P."/>
            <person name="Lacoste S."/>
            <person name="Sallet E."/>
            <person name="Bensimon A."/>
            <person name="Giraud T."/>
            <person name="Brygoo Y."/>
        </authorList>
    </citation>
    <scope>NUCLEOTIDE SEQUENCE [LARGE SCALE GENOMIC DNA]</scope>
    <source>
        <strain evidence="1">FM164</strain>
    </source>
</reference>
<proteinExistence type="predicted"/>
<keyword evidence="2" id="KW-1185">Reference proteome</keyword>
<name>W6Q5B0_PENRF</name>
<organism evidence="1 2">
    <name type="scientific">Penicillium roqueforti (strain FM164)</name>
    <dbReference type="NCBI Taxonomy" id="1365484"/>
    <lineage>
        <taxon>Eukaryota</taxon>
        <taxon>Fungi</taxon>
        <taxon>Dikarya</taxon>
        <taxon>Ascomycota</taxon>
        <taxon>Pezizomycotina</taxon>
        <taxon>Eurotiomycetes</taxon>
        <taxon>Eurotiomycetidae</taxon>
        <taxon>Eurotiales</taxon>
        <taxon>Aspergillaceae</taxon>
        <taxon>Penicillium</taxon>
    </lineage>
</organism>
<sequence>MQLFVCFPTAAAPGNRGGDLLAAEVGCSWIDMSRRVRIWVLRAWMSTDDYRPTLAPHVHAQGPTHIEFLSFKHKTF</sequence>
<protein>
    <submittedName>
        <fullName evidence="1">Genomic scaffold, ProqFM164S02</fullName>
    </submittedName>
</protein>